<dbReference type="OrthoDB" id="8564252at2"/>
<sequence length="69" mass="7426">MKDTSAELWKLQNGVELKPELAAEVAKIACALKSLSAYASMAFGDEAVPDDLQKLVDDGLQAMARIFVV</sequence>
<dbReference type="AlphaFoldDB" id="A0A4V2UQE4"/>
<proteinExistence type="predicted"/>
<dbReference type="EMBL" id="SLZY01000018">
    <property type="protein sequence ID" value="TCS70032.1"/>
    <property type="molecule type" value="Genomic_DNA"/>
</dbReference>
<reference evidence="1 2" key="1">
    <citation type="submission" date="2019-03" db="EMBL/GenBank/DDBJ databases">
        <title>Genomic Encyclopedia of Type Strains, Phase IV (KMG-IV): sequencing the most valuable type-strain genomes for metagenomic binning, comparative biology and taxonomic classification.</title>
        <authorList>
            <person name="Goeker M."/>
        </authorList>
    </citation>
    <scope>NUCLEOTIDE SEQUENCE [LARGE SCALE GENOMIC DNA]</scope>
    <source>
        <strain evidence="1 2">DSM 103923</strain>
    </source>
</reference>
<organism evidence="1 2">
    <name type="scientific">Sulfuritortus calidifontis</name>
    <dbReference type="NCBI Taxonomy" id="1914471"/>
    <lineage>
        <taxon>Bacteria</taxon>
        <taxon>Pseudomonadati</taxon>
        <taxon>Pseudomonadota</taxon>
        <taxon>Betaproteobacteria</taxon>
        <taxon>Nitrosomonadales</taxon>
        <taxon>Thiobacillaceae</taxon>
        <taxon>Sulfuritortus</taxon>
    </lineage>
</organism>
<keyword evidence="2" id="KW-1185">Reference proteome</keyword>
<protein>
    <submittedName>
        <fullName evidence="1">Uncharacterized protein</fullName>
    </submittedName>
</protein>
<evidence type="ECO:0000313" key="1">
    <source>
        <dbReference type="EMBL" id="TCS70032.1"/>
    </source>
</evidence>
<name>A0A4V2UQE4_9PROT</name>
<accession>A0A4V2UQE4</accession>
<dbReference type="Proteomes" id="UP000295135">
    <property type="component" value="Unassembled WGS sequence"/>
</dbReference>
<gene>
    <name evidence="1" type="ORF">EDC61_11846</name>
</gene>
<dbReference type="RefSeq" id="WP_126462934.1">
    <property type="nucleotide sequence ID" value="NZ_AP018721.1"/>
</dbReference>
<comment type="caution">
    <text evidence="1">The sequence shown here is derived from an EMBL/GenBank/DDBJ whole genome shotgun (WGS) entry which is preliminary data.</text>
</comment>
<evidence type="ECO:0000313" key="2">
    <source>
        <dbReference type="Proteomes" id="UP000295135"/>
    </source>
</evidence>